<evidence type="ECO:0000313" key="3">
    <source>
        <dbReference type="Proteomes" id="UP000660262"/>
    </source>
</evidence>
<name>A0A830HP22_9CHLO</name>
<dbReference type="AlphaFoldDB" id="A0A830HP22"/>
<dbReference type="PROSITE" id="PS50896">
    <property type="entry name" value="LISH"/>
    <property type="match status" value="1"/>
</dbReference>
<evidence type="ECO:0008006" key="4">
    <source>
        <dbReference type="Google" id="ProtNLM"/>
    </source>
</evidence>
<organism evidence="2 3">
    <name type="scientific">Pycnococcus provasolii</name>
    <dbReference type="NCBI Taxonomy" id="41880"/>
    <lineage>
        <taxon>Eukaryota</taxon>
        <taxon>Viridiplantae</taxon>
        <taxon>Chlorophyta</taxon>
        <taxon>Pseudoscourfieldiophyceae</taxon>
        <taxon>Pseudoscourfieldiales</taxon>
        <taxon>Pycnococcaceae</taxon>
        <taxon>Pycnococcus</taxon>
    </lineage>
</organism>
<dbReference type="EMBL" id="BNJQ01000020">
    <property type="protein sequence ID" value="GHP08473.1"/>
    <property type="molecule type" value="Genomic_DNA"/>
</dbReference>
<feature type="compositionally biased region" description="Basic residues" evidence="1">
    <location>
        <begin position="214"/>
        <end position="224"/>
    </location>
</feature>
<protein>
    <recommendedName>
        <fullName evidence="4">LisH domain-containing protein</fullName>
    </recommendedName>
</protein>
<evidence type="ECO:0000256" key="1">
    <source>
        <dbReference type="SAM" id="MobiDB-lite"/>
    </source>
</evidence>
<keyword evidence="3" id="KW-1185">Reference proteome</keyword>
<evidence type="ECO:0000313" key="2">
    <source>
        <dbReference type="EMBL" id="GHP08473.1"/>
    </source>
</evidence>
<feature type="compositionally biased region" description="Polar residues" evidence="1">
    <location>
        <begin position="194"/>
        <end position="207"/>
    </location>
</feature>
<dbReference type="Proteomes" id="UP000660262">
    <property type="component" value="Unassembled WGS sequence"/>
</dbReference>
<proteinExistence type="predicted"/>
<reference evidence="2" key="1">
    <citation type="submission" date="2020-10" db="EMBL/GenBank/DDBJ databases">
        <title>Unveiling of a novel bifunctional photoreceptor, Dualchrome1, isolated from a cosmopolitan green alga.</title>
        <authorList>
            <person name="Suzuki S."/>
            <person name="Kawachi M."/>
        </authorList>
    </citation>
    <scope>NUCLEOTIDE SEQUENCE</scope>
    <source>
        <strain evidence="2">NIES 2893</strain>
    </source>
</reference>
<comment type="caution">
    <text evidence="2">The sequence shown here is derived from an EMBL/GenBank/DDBJ whole genome shotgun (WGS) entry which is preliminary data.</text>
</comment>
<dbReference type="InterPro" id="IPR006594">
    <property type="entry name" value="LisH"/>
</dbReference>
<feature type="region of interest" description="Disordered" evidence="1">
    <location>
        <begin position="176"/>
        <end position="227"/>
    </location>
</feature>
<accession>A0A830HP22</accession>
<gene>
    <name evidence="2" type="ORF">PPROV_000721100</name>
</gene>
<sequence>MASVASPSMIAHVVLRYLTEYGYATTSKVFAMEADANLKSPCVEANGVRLAEALAMARGAVAGVSGAATGEEGHQCRALEARLAECRLHIEKLENMLLDKHHLLRVAEDRLQSQSHELRLVRTAAPASERGGGAARVDGGGRDLTVMAPMSLPQGVYASLAPPSSQPIPAMTALVPDSAAPSSSRPPPKRNSRGQFVSGTCGTTSGQGALGSPSRKRKKSRPHRVTTPAVPTFGELLQGGTCGVSNLDIPGTHSMLCGIVHGAENESGATMEGAREVLSLLQDNNLLTRVGEGFAEHINTQLGLESDVAPAPAAQATGAGACVAASSGGRDGGNVPAHMTAVAARVDIADGAPSASGGGGRAPTTSTPVAVAAVPTAEADVAAAAAPPTADANPLKQMTESDVNNFLAQLHSGGIGGGGLVT</sequence>